<accession>J3EYJ8</accession>
<feature type="domain" description="Tyr recombinase" evidence="4">
    <location>
        <begin position="129"/>
        <end position="320"/>
    </location>
</feature>
<comment type="caution">
    <text evidence="6">The sequence shown here is derived from an EMBL/GenBank/DDBJ whole genome shotgun (WGS) entry which is preliminary data.</text>
</comment>
<organism evidence="6 7">
    <name type="scientific">Halogranum salarium B-1</name>
    <dbReference type="NCBI Taxonomy" id="1210908"/>
    <lineage>
        <taxon>Archaea</taxon>
        <taxon>Methanobacteriati</taxon>
        <taxon>Methanobacteriota</taxon>
        <taxon>Stenosarchaea group</taxon>
        <taxon>Halobacteria</taxon>
        <taxon>Halobacteriales</taxon>
        <taxon>Haloferacaceae</taxon>
    </lineage>
</organism>
<dbReference type="SUPFAM" id="SSF56349">
    <property type="entry name" value="DNA breaking-rejoining enzymes"/>
    <property type="match status" value="1"/>
</dbReference>
<dbReference type="eggNOG" id="arCOG01242">
    <property type="taxonomic scope" value="Archaea"/>
</dbReference>
<dbReference type="PANTHER" id="PTHR30349">
    <property type="entry name" value="PHAGE INTEGRASE-RELATED"/>
    <property type="match status" value="1"/>
</dbReference>
<dbReference type="InterPro" id="IPR013762">
    <property type="entry name" value="Integrase-like_cat_sf"/>
</dbReference>
<dbReference type="InterPro" id="IPR002104">
    <property type="entry name" value="Integrase_catalytic"/>
</dbReference>
<dbReference type="Gene3D" id="1.10.443.10">
    <property type="entry name" value="Intergrase catalytic core"/>
    <property type="match status" value="1"/>
</dbReference>
<dbReference type="InterPro" id="IPR044068">
    <property type="entry name" value="CB"/>
</dbReference>
<evidence type="ECO:0000313" key="7">
    <source>
        <dbReference type="Proteomes" id="UP000007813"/>
    </source>
</evidence>
<gene>
    <name evidence="6" type="ORF">HSB1_10600</name>
</gene>
<feature type="domain" description="Core-binding (CB)" evidence="5">
    <location>
        <begin position="28"/>
        <end position="111"/>
    </location>
</feature>
<evidence type="ECO:0000259" key="4">
    <source>
        <dbReference type="PROSITE" id="PS51898"/>
    </source>
</evidence>
<dbReference type="OrthoDB" id="144892at2157"/>
<dbReference type="AlphaFoldDB" id="J3EYJ8"/>
<dbReference type="InterPro" id="IPR050090">
    <property type="entry name" value="Tyrosine_recombinase_XerCD"/>
</dbReference>
<name>J3EYJ8_9EURY</name>
<keyword evidence="2" id="KW-0233">DNA recombination</keyword>
<evidence type="ECO:0000259" key="5">
    <source>
        <dbReference type="PROSITE" id="PS51900"/>
    </source>
</evidence>
<protein>
    <submittedName>
        <fullName evidence="6">Integrase family protein</fullName>
    </submittedName>
</protein>
<evidence type="ECO:0000256" key="3">
    <source>
        <dbReference type="PROSITE-ProRule" id="PRU01248"/>
    </source>
</evidence>
<dbReference type="GO" id="GO:0006310">
    <property type="term" value="P:DNA recombination"/>
    <property type="evidence" value="ECO:0007669"/>
    <property type="project" value="UniProtKB-KW"/>
</dbReference>
<dbReference type="EMBL" id="ALJD01000003">
    <property type="protein sequence ID" value="EJN60457.1"/>
    <property type="molecule type" value="Genomic_DNA"/>
</dbReference>
<reference evidence="6 7" key="1">
    <citation type="journal article" date="2012" name="J. Bacteriol.">
        <title>Draft Genome Sequence of the Extremely Halophilic Archaeon Halogranum salarium B-1T.</title>
        <authorList>
            <person name="Kim K.K."/>
            <person name="Lee K.C."/>
            <person name="Lee J.S."/>
        </authorList>
    </citation>
    <scope>NUCLEOTIDE SEQUENCE [LARGE SCALE GENOMIC DNA]</scope>
    <source>
        <strain evidence="6 7">B-1</strain>
    </source>
</reference>
<sequence length="412" mass="46870">MSTIDDIHGFGEQFTNQLQRLEEADIDEADRKAIRSFIRHQDVQRGLAASTLVNNLSHLRLSAQRSDTPLTEMDREDVDGLLFRYKHEREYSEGTLRNYRKAFRKFFRYRGHDWAESIEIGSVPKREVNADKVLSKDDITALRDAARNPRDKALIEMLVDTGLRIGALGSLRVGDVQIGHRAGVVKLNEDAAGRKGASGKLPITYSKPYVANWLDVHPRPDDPEAPLFHTFKREDDEQYGDGSLTYYQLQRRLKRLADDAGVDRDKVNPHNFRKTAITRWIRQGFSEQEIKHRATWVKDSRQFETYSQVTDEEMNQQILAKSGLAEQDADHAPELDKCPQCQSALQDDPQFCPGCGLALNQRAALNLEKAEDDLFEDMAETTDSDQIEMLRDLRALLKENPEALSGALSTGE</sequence>
<dbReference type="GO" id="GO:0003677">
    <property type="term" value="F:DNA binding"/>
    <property type="evidence" value="ECO:0007669"/>
    <property type="project" value="UniProtKB-UniRule"/>
</dbReference>
<dbReference type="InterPro" id="IPR011010">
    <property type="entry name" value="DNA_brk_join_enz"/>
</dbReference>
<proteinExistence type="predicted"/>
<dbReference type="RefSeq" id="WP_009366174.1">
    <property type="nucleotide sequence ID" value="NZ_ALJD01000003.1"/>
</dbReference>
<dbReference type="PROSITE" id="PS51898">
    <property type="entry name" value="TYR_RECOMBINASE"/>
    <property type="match status" value="1"/>
</dbReference>
<keyword evidence="1 3" id="KW-0238">DNA-binding</keyword>
<dbReference type="Proteomes" id="UP000007813">
    <property type="component" value="Unassembled WGS sequence"/>
</dbReference>
<evidence type="ECO:0000256" key="1">
    <source>
        <dbReference type="ARBA" id="ARBA00023125"/>
    </source>
</evidence>
<dbReference type="PANTHER" id="PTHR30349:SF87">
    <property type="entry name" value="TRANSPOSASE A"/>
    <property type="match status" value="1"/>
</dbReference>
<dbReference type="PROSITE" id="PS51900">
    <property type="entry name" value="CB"/>
    <property type="match status" value="1"/>
</dbReference>
<dbReference type="GO" id="GO:0015074">
    <property type="term" value="P:DNA integration"/>
    <property type="evidence" value="ECO:0007669"/>
    <property type="project" value="InterPro"/>
</dbReference>
<dbReference type="CDD" id="cd00397">
    <property type="entry name" value="DNA_BRE_C"/>
    <property type="match status" value="1"/>
</dbReference>
<evidence type="ECO:0000256" key="2">
    <source>
        <dbReference type="ARBA" id="ARBA00023172"/>
    </source>
</evidence>
<dbReference type="Pfam" id="PF00589">
    <property type="entry name" value="Phage_integrase"/>
    <property type="match status" value="1"/>
</dbReference>
<evidence type="ECO:0000313" key="6">
    <source>
        <dbReference type="EMBL" id="EJN60457.1"/>
    </source>
</evidence>